<dbReference type="RefSeq" id="WP_089820120.1">
    <property type="nucleotide sequence ID" value="NZ_FORQ01000003.1"/>
</dbReference>
<organism evidence="2 3">
    <name type="scientific">Kaistella treverensis</name>
    <dbReference type="NCBI Taxonomy" id="631455"/>
    <lineage>
        <taxon>Bacteria</taxon>
        <taxon>Pseudomonadati</taxon>
        <taxon>Bacteroidota</taxon>
        <taxon>Flavobacteriia</taxon>
        <taxon>Flavobacteriales</taxon>
        <taxon>Weeksellaceae</taxon>
        <taxon>Chryseobacterium group</taxon>
        <taxon>Kaistella</taxon>
    </lineage>
</organism>
<protein>
    <recommendedName>
        <fullName evidence="4">Special sigma factor</fullName>
    </recommendedName>
</protein>
<dbReference type="Pfam" id="PF21983">
    <property type="entry name" value="NikA-like"/>
    <property type="match status" value="1"/>
</dbReference>
<dbReference type="InterPro" id="IPR053842">
    <property type="entry name" value="NikA-like"/>
</dbReference>
<dbReference type="AlphaFoldDB" id="A0A1I3N2X0"/>
<feature type="compositionally biased region" description="Basic and acidic residues" evidence="1">
    <location>
        <begin position="17"/>
        <end position="35"/>
    </location>
</feature>
<reference evidence="3" key="1">
    <citation type="submission" date="2016-10" db="EMBL/GenBank/DDBJ databases">
        <authorList>
            <person name="Varghese N."/>
            <person name="Submissions S."/>
        </authorList>
    </citation>
    <scope>NUCLEOTIDE SEQUENCE [LARGE SCALE GENOMIC DNA]</scope>
    <source>
        <strain evidence="3">DSM 22251</strain>
    </source>
</reference>
<evidence type="ECO:0000313" key="2">
    <source>
        <dbReference type="EMBL" id="SFJ03370.1"/>
    </source>
</evidence>
<feature type="region of interest" description="Disordered" evidence="1">
    <location>
        <begin position="17"/>
        <end position="44"/>
    </location>
</feature>
<accession>A0A1I3N2X0</accession>
<sequence>MKEDFFKKFVQKATQENEQKLNAEKRKNHFKDLGRRGGLKKKSDPQLTRIISFRMTESEYQIELKKAEKAKLKLSTFARMVYHGKVLKIDEFKTDEILLEYGNNFKRIKNLLRHREWNVFSNKKKIIVEIEEIIELIRQYLYFKNNQKIADE</sequence>
<evidence type="ECO:0000313" key="3">
    <source>
        <dbReference type="Proteomes" id="UP000242560"/>
    </source>
</evidence>
<proteinExistence type="predicted"/>
<evidence type="ECO:0000256" key="1">
    <source>
        <dbReference type="SAM" id="MobiDB-lite"/>
    </source>
</evidence>
<keyword evidence="3" id="KW-1185">Reference proteome</keyword>
<dbReference type="Proteomes" id="UP000242560">
    <property type="component" value="Unassembled WGS sequence"/>
</dbReference>
<gene>
    <name evidence="2" type="ORF">SAMN05421638_1942</name>
</gene>
<evidence type="ECO:0008006" key="4">
    <source>
        <dbReference type="Google" id="ProtNLM"/>
    </source>
</evidence>
<name>A0A1I3N2X0_9FLAO</name>
<dbReference type="EMBL" id="FORQ01000003">
    <property type="protein sequence ID" value="SFJ03370.1"/>
    <property type="molecule type" value="Genomic_DNA"/>
</dbReference>